<dbReference type="EMBL" id="MJFZ01000401">
    <property type="protein sequence ID" value="RAW29878.1"/>
    <property type="molecule type" value="Genomic_DNA"/>
</dbReference>
<dbReference type="VEuPathDB" id="FungiDB:PC110_g13757"/>
<dbReference type="InterPro" id="IPR043502">
    <property type="entry name" value="DNA/RNA_pol_sf"/>
</dbReference>
<dbReference type="Pfam" id="PF07727">
    <property type="entry name" value="RVT_2"/>
    <property type="match status" value="1"/>
</dbReference>
<evidence type="ECO:0000259" key="1">
    <source>
        <dbReference type="Pfam" id="PF07727"/>
    </source>
</evidence>
<feature type="domain" description="Reverse transcriptase Ty1/copia-type" evidence="1">
    <location>
        <begin position="14"/>
        <end position="204"/>
    </location>
</feature>
<keyword evidence="3" id="KW-1185">Reference proteome</keyword>
<sequence length="207" mass="23120">MLVSPLKGGSKSMVSTFAPAVSFDAVKLVLLLALHYGLLCEHIDFVTAFLNGPIGEDVEIYMEMPEYFNDGTGRVCKLLRSLYGLKQAPLIWYKMLDEHLRACVLNRSKMDNGVYWRVANGSPIFLAVYVDDLVIAAIAENTKLVVSELAHKFKLQDLGSVDLLLGMEITYIPGQAMWISQRGYIEKILKRFQMDQCRAVATPQALG</sequence>
<organism evidence="2 3">
    <name type="scientific">Phytophthora cactorum</name>
    <dbReference type="NCBI Taxonomy" id="29920"/>
    <lineage>
        <taxon>Eukaryota</taxon>
        <taxon>Sar</taxon>
        <taxon>Stramenopiles</taxon>
        <taxon>Oomycota</taxon>
        <taxon>Peronosporomycetes</taxon>
        <taxon>Peronosporales</taxon>
        <taxon>Peronosporaceae</taxon>
        <taxon>Phytophthora</taxon>
    </lineage>
</organism>
<accession>A0A329S2U4</accession>
<reference evidence="2 3" key="1">
    <citation type="submission" date="2018-01" db="EMBL/GenBank/DDBJ databases">
        <title>Draft genome of the strawberry crown rot pathogen Phytophthora cactorum.</title>
        <authorList>
            <person name="Armitage A.D."/>
            <person name="Lysoe E."/>
            <person name="Nellist C.F."/>
            <person name="Harrison R.J."/>
            <person name="Brurberg M.B."/>
        </authorList>
    </citation>
    <scope>NUCLEOTIDE SEQUENCE [LARGE SCALE GENOMIC DNA]</scope>
    <source>
        <strain evidence="2 3">10300</strain>
    </source>
</reference>
<protein>
    <recommendedName>
        <fullName evidence="1">Reverse transcriptase Ty1/copia-type domain-containing protein</fullName>
    </recommendedName>
</protein>
<dbReference type="STRING" id="29920.A0A329S2U4"/>
<evidence type="ECO:0000313" key="2">
    <source>
        <dbReference type="EMBL" id="RAW29878.1"/>
    </source>
</evidence>
<dbReference type="SUPFAM" id="SSF56672">
    <property type="entry name" value="DNA/RNA polymerases"/>
    <property type="match status" value="1"/>
</dbReference>
<comment type="caution">
    <text evidence="2">The sequence shown here is derived from an EMBL/GenBank/DDBJ whole genome shotgun (WGS) entry which is preliminary data.</text>
</comment>
<evidence type="ECO:0000313" key="3">
    <source>
        <dbReference type="Proteomes" id="UP000251314"/>
    </source>
</evidence>
<dbReference type="InterPro" id="IPR013103">
    <property type="entry name" value="RVT_2"/>
</dbReference>
<proteinExistence type="predicted"/>
<dbReference type="OrthoDB" id="411615at2759"/>
<gene>
    <name evidence="2" type="ORF">PC110_g13757</name>
</gene>
<name>A0A329S2U4_9STRA</name>
<dbReference type="AlphaFoldDB" id="A0A329S2U4"/>
<dbReference type="Proteomes" id="UP000251314">
    <property type="component" value="Unassembled WGS sequence"/>
</dbReference>